<gene>
    <name evidence="8" type="ORF">BE21_29805</name>
</gene>
<reference evidence="8 9" key="1">
    <citation type="submission" date="2014-02" db="EMBL/GenBank/DDBJ databases">
        <title>The small core and large imbalanced accessory genome model reveals a collaborative survival strategy of Sorangium cellulosum strains in nature.</title>
        <authorList>
            <person name="Han K."/>
            <person name="Peng R."/>
            <person name="Blom J."/>
            <person name="Li Y.-Z."/>
        </authorList>
    </citation>
    <scope>NUCLEOTIDE SEQUENCE [LARGE SCALE GENOMIC DNA]</scope>
    <source>
        <strain evidence="8 9">So0007-03</strain>
    </source>
</reference>
<name>A0A150TRU6_SORCE</name>
<dbReference type="CDD" id="cd14014">
    <property type="entry name" value="STKc_PknB_like"/>
    <property type="match status" value="1"/>
</dbReference>
<accession>A0A150TRU6</accession>
<evidence type="ECO:0000313" key="8">
    <source>
        <dbReference type="EMBL" id="KYG07346.1"/>
    </source>
</evidence>
<keyword evidence="1" id="KW-0808">Transferase</keyword>
<dbReference type="InterPro" id="IPR008271">
    <property type="entry name" value="Ser/Thr_kinase_AS"/>
</dbReference>
<dbReference type="GO" id="GO:0005524">
    <property type="term" value="F:ATP binding"/>
    <property type="evidence" value="ECO:0007669"/>
    <property type="project" value="UniProtKB-UniRule"/>
</dbReference>
<evidence type="ECO:0000256" key="3">
    <source>
        <dbReference type="ARBA" id="ARBA00022777"/>
    </source>
</evidence>
<keyword evidence="2 5" id="KW-0547">Nucleotide-binding</keyword>
<organism evidence="8 9">
    <name type="scientific">Sorangium cellulosum</name>
    <name type="common">Polyangium cellulosum</name>
    <dbReference type="NCBI Taxonomy" id="56"/>
    <lineage>
        <taxon>Bacteria</taxon>
        <taxon>Pseudomonadati</taxon>
        <taxon>Myxococcota</taxon>
        <taxon>Polyangia</taxon>
        <taxon>Polyangiales</taxon>
        <taxon>Polyangiaceae</taxon>
        <taxon>Sorangium</taxon>
    </lineage>
</organism>
<dbReference type="InterPro" id="IPR011009">
    <property type="entry name" value="Kinase-like_dom_sf"/>
</dbReference>
<proteinExistence type="predicted"/>
<dbReference type="PROSITE" id="PS00108">
    <property type="entry name" value="PROTEIN_KINASE_ST"/>
    <property type="match status" value="1"/>
</dbReference>
<dbReference type="PROSITE" id="PS00107">
    <property type="entry name" value="PROTEIN_KINASE_ATP"/>
    <property type="match status" value="1"/>
</dbReference>
<comment type="caution">
    <text evidence="8">The sequence shown here is derived from an EMBL/GenBank/DDBJ whole genome shotgun (WGS) entry which is preliminary data.</text>
</comment>
<keyword evidence="4 5" id="KW-0067">ATP-binding</keyword>
<feature type="domain" description="Protein kinase" evidence="7">
    <location>
        <begin position="15"/>
        <end position="289"/>
    </location>
</feature>
<dbReference type="PANTHER" id="PTHR43289">
    <property type="entry name" value="MITOGEN-ACTIVATED PROTEIN KINASE KINASE KINASE 20-RELATED"/>
    <property type="match status" value="1"/>
</dbReference>
<feature type="compositionally biased region" description="Low complexity" evidence="6">
    <location>
        <begin position="467"/>
        <end position="484"/>
    </location>
</feature>
<evidence type="ECO:0000256" key="1">
    <source>
        <dbReference type="ARBA" id="ARBA00022679"/>
    </source>
</evidence>
<dbReference type="InterPro" id="IPR000719">
    <property type="entry name" value="Prot_kinase_dom"/>
</dbReference>
<feature type="compositionally biased region" description="Low complexity" evidence="6">
    <location>
        <begin position="495"/>
        <end position="531"/>
    </location>
</feature>
<dbReference type="SMART" id="SM00220">
    <property type="entry name" value="S_TKc"/>
    <property type="match status" value="1"/>
</dbReference>
<dbReference type="Gene3D" id="1.10.510.10">
    <property type="entry name" value="Transferase(Phosphotransferase) domain 1"/>
    <property type="match status" value="1"/>
</dbReference>
<dbReference type="EMBL" id="JEME01001371">
    <property type="protein sequence ID" value="KYG07346.1"/>
    <property type="molecule type" value="Genomic_DNA"/>
</dbReference>
<sequence length="560" mass="57067">MTVLVGPGDVIGGKYRIERELGRGGMGIVFKAVHTRLRQPRAIKMMTSDALVDAKATRRFLREAEAASDLKGEHIARVYDFDQLPSGEPYMVMEYLEGADLAAVLKDAGKLPVAEAVFYVRQVCAALDEAHARPAGRLVHRDIKPSNLFLTKRADGSPCVKVLDFGIARVTEPAPQQPSMSSTTTAVGLGTPHYMSPEQVEHESDIDGRTDLWAVGVSLYQLLTGRLPFEGHSLWQLFTAIVQQAPAPPSGLVDLPAGLEAVILRCLEKDRHARPASAAELAEALQPFAPASARDVVDRLAALPASALSPSRASAESLSAPLVSSTLPVAPVSSALSVAPVSSALSVAPVSSTLSVAPVSSTLPVAPVSSTLPVAPVSSTLPVAPVSSTLPAAVASSTRVAGASAVDPEAEVEDWQVAAGASAPAGGTPQGGAPHPWRVAAVLGAAALTAVVMATRLGVSPSRETADPPGSAGGPATPAASAPPHTLDGAPAVPPSTDAPTFASSSAPPATPSPSTASDGGAPGDAGAHPTRAPVLNASQRRRSPAAPRVPSDPFVGMGP</sequence>
<evidence type="ECO:0000256" key="2">
    <source>
        <dbReference type="ARBA" id="ARBA00022741"/>
    </source>
</evidence>
<protein>
    <recommendedName>
        <fullName evidence="7">Protein kinase domain-containing protein</fullName>
    </recommendedName>
</protein>
<dbReference type="Proteomes" id="UP000075502">
    <property type="component" value="Unassembled WGS sequence"/>
</dbReference>
<dbReference type="Pfam" id="PF00069">
    <property type="entry name" value="Pkinase"/>
    <property type="match status" value="1"/>
</dbReference>
<dbReference type="SUPFAM" id="SSF56112">
    <property type="entry name" value="Protein kinase-like (PK-like)"/>
    <property type="match status" value="1"/>
</dbReference>
<dbReference type="AlphaFoldDB" id="A0A150TRU6"/>
<dbReference type="Gene3D" id="3.30.200.20">
    <property type="entry name" value="Phosphorylase Kinase, domain 1"/>
    <property type="match status" value="1"/>
</dbReference>
<evidence type="ECO:0000256" key="4">
    <source>
        <dbReference type="ARBA" id="ARBA00022840"/>
    </source>
</evidence>
<evidence type="ECO:0000256" key="6">
    <source>
        <dbReference type="SAM" id="MobiDB-lite"/>
    </source>
</evidence>
<dbReference type="GO" id="GO:0004674">
    <property type="term" value="F:protein serine/threonine kinase activity"/>
    <property type="evidence" value="ECO:0007669"/>
    <property type="project" value="TreeGrafter"/>
</dbReference>
<dbReference type="PANTHER" id="PTHR43289:SF6">
    <property type="entry name" value="SERINE_THREONINE-PROTEIN KINASE NEKL-3"/>
    <property type="match status" value="1"/>
</dbReference>
<feature type="binding site" evidence="5">
    <location>
        <position position="44"/>
    </location>
    <ligand>
        <name>ATP</name>
        <dbReference type="ChEBI" id="CHEBI:30616"/>
    </ligand>
</feature>
<evidence type="ECO:0000256" key="5">
    <source>
        <dbReference type="PROSITE-ProRule" id="PRU10141"/>
    </source>
</evidence>
<keyword evidence="3" id="KW-0418">Kinase</keyword>
<evidence type="ECO:0000313" key="9">
    <source>
        <dbReference type="Proteomes" id="UP000075502"/>
    </source>
</evidence>
<dbReference type="PROSITE" id="PS50011">
    <property type="entry name" value="PROTEIN_KINASE_DOM"/>
    <property type="match status" value="1"/>
</dbReference>
<dbReference type="InterPro" id="IPR017441">
    <property type="entry name" value="Protein_kinase_ATP_BS"/>
</dbReference>
<evidence type="ECO:0000259" key="7">
    <source>
        <dbReference type="PROSITE" id="PS50011"/>
    </source>
</evidence>
<feature type="region of interest" description="Disordered" evidence="6">
    <location>
        <begin position="460"/>
        <end position="560"/>
    </location>
</feature>